<feature type="region of interest" description="Disordered" evidence="10">
    <location>
        <begin position="201"/>
        <end position="223"/>
    </location>
</feature>
<evidence type="ECO:0000313" key="13">
    <source>
        <dbReference type="EMBL" id="VDI15053.1"/>
    </source>
</evidence>
<evidence type="ECO:0000256" key="1">
    <source>
        <dbReference type="ARBA" id="ARBA00000900"/>
    </source>
</evidence>
<dbReference type="InterPro" id="IPR043472">
    <property type="entry name" value="Macro_dom-like"/>
</dbReference>
<dbReference type="GO" id="GO:0007219">
    <property type="term" value="P:Notch signaling pathway"/>
    <property type="evidence" value="ECO:0007669"/>
    <property type="project" value="InterPro"/>
</dbReference>
<evidence type="ECO:0000313" key="14">
    <source>
        <dbReference type="Proteomes" id="UP000596742"/>
    </source>
</evidence>
<dbReference type="PROSITE" id="PS50089">
    <property type="entry name" value="ZF_RING_2"/>
    <property type="match status" value="1"/>
</dbReference>
<dbReference type="InterPro" id="IPR001841">
    <property type="entry name" value="Znf_RING"/>
</dbReference>
<dbReference type="GO" id="GO:0016567">
    <property type="term" value="P:protein ubiquitination"/>
    <property type="evidence" value="ECO:0007669"/>
    <property type="project" value="UniProtKB-UniRule"/>
</dbReference>
<proteinExistence type="inferred from homology"/>
<dbReference type="Gene3D" id="3.30.390.130">
    <property type="match status" value="1"/>
</dbReference>
<dbReference type="PROSITE" id="PS51154">
    <property type="entry name" value="MACRO"/>
    <property type="match status" value="1"/>
</dbReference>
<dbReference type="GO" id="GO:0005737">
    <property type="term" value="C:cytoplasm"/>
    <property type="evidence" value="ECO:0007669"/>
    <property type="project" value="UniProtKB-SubCell"/>
</dbReference>
<comment type="subcellular location">
    <subcellularLocation>
        <location evidence="9">Cytoplasm</location>
    </subcellularLocation>
</comment>
<dbReference type="Pfam" id="PF01661">
    <property type="entry name" value="Macro"/>
    <property type="match status" value="1"/>
</dbReference>
<feature type="compositionally biased region" description="Basic and acidic residues" evidence="10">
    <location>
        <begin position="7"/>
        <end position="19"/>
    </location>
</feature>
<keyword evidence="7 9" id="KW-0862">Zinc</keyword>
<dbReference type="InterPro" id="IPR039398">
    <property type="entry name" value="Deltex_fam"/>
</dbReference>
<keyword evidence="4 9" id="KW-0808">Transferase</keyword>
<evidence type="ECO:0000256" key="8">
    <source>
        <dbReference type="PROSITE-ProRule" id="PRU00175"/>
    </source>
</evidence>
<keyword evidence="13" id="KW-0012">Acyltransferase</keyword>
<comment type="pathway">
    <text evidence="2 9">Protein modification; protein ubiquitination.</text>
</comment>
<dbReference type="Proteomes" id="UP000596742">
    <property type="component" value="Unassembled WGS sequence"/>
</dbReference>
<dbReference type="AlphaFoldDB" id="A0A8B6D4K9"/>
<evidence type="ECO:0000256" key="10">
    <source>
        <dbReference type="SAM" id="MobiDB-lite"/>
    </source>
</evidence>
<feature type="domain" description="RING-type" evidence="11">
    <location>
        <begin position="474"/>
        <end position="515"/>
    </location>
</feature>
<protein>
    <recommendedName>
        <fullName evidence="9">E3 ubiquitin-protein ligase</fullName>
        <ecNumber evidence="9">2.3.2.27</ecNumber>
    </recommendedName>
</protein>
<keyword evidence="5 9" id="KW-0479">Metal-binding</keyword>
<dbReference type="Pfam" id="PF13639">
    <property type="entry name" value="zf-RING_2"/>
    <property type="match status" value="1"/>
</dbReference>
<dbReference type="GO" id="GO:0061630">
    <property type="term" value="F:ubiquitin protein ligase activity"/>
    <property type="evidence" value="ECO:0007669"/>
    <property type="project" value="UniProtKB-UniRule"/>
</dbReference>
<keyword evidence="9" id="KW-0963">Cytoplasm</keyword>
<evidence type="ECO:0000256" key="7">
    <source>
        <dbReference type="ARBA" id="ARBA00022833"/>
    </source>
</evidence>
<evidence type="ECO:0000256" key="5">
    <source>
        <dbReference type="ARBA" id="ARBA00022723"/>
    </source>
</evidence>
<organism evidence="13 14">
    <name type="scientific">Mytilus galloprovincialis</name>
    <name type="common">Mediterranean mussel</name>
    <dbReference type="NCBI Taxonomy" id="29158"/>
    <lineage>
        <taxon>Eukaryota</taxon>
        <taxon>Metazoa</taxon>
        <taxon>Spiralia</taxon>
        <taxon>Lophotrochozoa</taxon>
        <taxon>Mollusca</taxon>
        <taxon>Bivalvia</taxon>
        <taxon>Autobranchia</taxon>
        <taxon>Pteriomorphia</taxon>
        <taxon>Mytilida</taxon>
        <taxon>Mytiloidea</taxon>
        <taxon>Mytilidae</taxon>
        <taxon>Mytilinae</taxon>
        <taxon>Mytilus</taxon>
    </lineage>
</organism>
<dbReference type="InterPro" id="IPR039396">
    <property type="entry name" value="Deltex_C"/>
</dbReference>
<evidence type="ECO:0000256" key="3">
    <source>
        <dbReference type="ARBA" id="ARBA00009413"/>
    </source>
</evidence>
<gene>
    <name evidence="13" type="ORF">MGAL_10B042472</name>
</gene>
<dbReference type="InterPro" id="IPR017907">
    <property type="entry name" value="Znf_RING_CS"/>
</dbReference>
<evidence type="ECO:0000256" key="4">
    <source>
        <dbReference type="ARBA" id="ARBA00022679"/>
    </source>
</evidence>
<evidence type="ECO:0000256" key="6">
    <source>
        <dbReference type="ARBA" id="ARBA00022771"/>
    </source>
</evidence>
<dbReference type="PANTHER" id="PTHR12622">
    <property type="entry name" value="DELTEX-RELATED"/>
    <property type="match status" value="1"/>
</dbReference>
<dbReference type="SMART" id="SM00184">
    <property type="entry name" value="RING"/>
    <property type="match status" value="1"/>
</dbReference>
<sequence length="634" mass="70205">MNIMAAKDSKKPKSKEDQGKIIMHKKTHDIQNAIFGEAINNPANASITKPGSSMRNPKIKPRAESFATSLPTTIGKASRLDEGRSKSNNKAGKKLDSKSRSLTEKNVTEVQLNGGSTTKISLPVWQSTGNSENQLTTNTTNYISKSKERELDDTRTIEKSTNVAPSLSTIKDKSDTNQNSAIGSISEDRISKKFADTDVSSHTGSAYESYSEDGFRKKKNTEVQTADVSCGTSGASPKILKEEDAFLKQTNTDSNVKEDTSFIEIIASNESIVDLTVDVILSSEDSSIQSGGIVAKIIAEKGGPLLDVCKDCLRKMHPSILNWAFQPTPATGKLKCKHIFHAVVPQFPRQWQSNWVDGLESLLFDIFSRTDNMGYESIALPVIGTRKGGAPIDFVIDLICASIDKFATTKTSIKGLRTVMVVHPDKRVVDTIEHRVKSSRTCLRKLNHVQSLKETQDNGNSYFLSVVDREKDTCPVCMEELASSKLKQLYRCKHIFCKTCIKKCFIQTPACPVCNMVYGKLTGNQPDGIMIECFQNDINLKGYKKCGVIKIFYSFLDGKQSQGHPNPGKVYRGTKRTAYLPDNTEGQKVHRLLRRAFEQRILFTIGSSRTTGKEDVVTWNDVHHKTRIDGGPAR</sequence>
<evidence type="ECO:0000259" key="12">
    <source>
        <dbReference type="PROSITE" id="PS51154"/>
    </source>
</evidence>
<evidence type="ECO:0000256" key="2">
    <source>
        <dbReference type="ARBA" id="ARBA00004906"/>
    </source>
</evidence>
<feature type="domain" description="Macro" evidence="12">
    <location>
        <begin position="252"/>
        <end position="440"/>
    </location>
</feature>
<dbReference type="Pfam" id="PF18102">
    <property type="entry name" value="DTC"/>
    <property type="match status" value="1"/>
</dbReference>
<dbReference type="EMBL" id="UYJE01002937">
    <property type="protein sequence ID" value="VDI15053.1"/>
    <property type="molecule type" value="Genomic_DNA"/>
</dbReference>
<comment type="catalytic activity">
    <reaction evidence="1 9">
        <text>S-ubiquitinyl-[E2 ubiquitin-conjugating enzyme]-L-cysteine + [acceptor protein]-L-lysine = [E2 ubiquitin-conjugating enzyme]-L-cysteine + N(6)-ubiquitinyl-[acceptor protein]-L-lysine.</text>
        <dbReference type="EC" id="2.3.2.27"/>
    </reaction>
</comment>
<accession>A0A8B6D4K9</accession>
<feature type="region of interest" description="Disordered" evidence="10">
    <location>
        <begin position="38"/>
        <end position="110"/>
    </location>
</feature>
<comment type="similarity">
    <text evidence="3 9">Belongs to the Deltex family.</text>
</comment>
<dbReference type="OrthoDB" id="527344at2759"/>
<reference evidence="13" key="1">
    <citation type="submission" date="2018-11" db="EMBL/GenBank/DDBJ databases">
        <authorList>
            <person name="Alioto T."/>
            <person name="Alioto T."/>
        </authorList>
    </citation>
    <scope>NUCLEOTIDE SEQUENCE</scope>
</reference>
<dbReference type="Gene3D" id="3.30.40.10">
    <property type="entry name" value="Zinc/RING finger domain, C3HC4 (zinc finger)"/>
    <property type="match status" value="1"/>
</dbReference>
<keyword evidence="14" id="KW-1185">Reference proteome</keyword>
<dbReference type="PROSITE" id="PS00518">
    <property type="entry name" value="ZF_RING_1"/>
    <property type="match status" value="1"/>
</dbReference>
<evidence type="ECO:0000259" key="11">
    <source>
        <dbReference type="PROSITE" id="PS50089"/>
    </source>
</evidence>
<dbReference type="UniPathway" id="UPA00143"/>
<feature type="compositionally biased region" description="Basic and acidic residues" evidence="10">
    <location>
        <begin position="93"/>
        <end position="107"/>
    </location>
</feature>
<dbReference type="SUPFAM" id="SSF57850">
    <property type="entry name" value="RING/U-box"/>
    <property type="match status" value="1"/>
</dbReference>
<feature type="region of interest" description="Disordered" evidence="10">
    <location>
        <begin position="1"/>
        <end position="21"/>
    </location>
</feature>
<keyword evidence="6 8" id="KW-0863">Zinc-finger</keyword>
<dbReference type="InterPro" id="IPR039399">
    <property type="entry name" value="Deltex_C_sf"/>
</dbReference>
<dbReference type="SUPFAM" id="SSF52949">
    <property type="entry name" value="Macro domain-like"/>
    <property type="match status" value="1"/>
</dbReference>
<dbReference type="Gene3D" id="3.40.220.10">
    <property type="entry name" value="Leucine Aminopeptidase, subunit E, domain 1"/>
    <property type="match status" value="1"/>
</dbReference>
<dbReference type="GO" id="GO:0008270">
    <property type="term" value="F:zinc ion binding"/>
    <property type="evidence" value="ECO:0007669"/>
    <property type="project" value="UniProtKB-KW"/>
</dbReference>
<dbReference type="EC" id="2.3.2.27" evidence="9"/>
<comment type="caution">
    <text evidence="13">The sequence shown here is derived from an EMBL/GenBank/DDBJ whole genome shotgun (WGS) entry which is preliminary data.</text>
</comment>
<name>A0A8B6D4K9_MYTGA</name>
<dbReference type="InterPro" id="IPR002589">
    <property type="entry name" value="Macro_dom"/>
</dbReference>
<dbReference type="InterPro" id="IPR013083">
    <property type="entry name" value="Znf_RING/FYVE/PHD"/>
</dbReference>
<evidence type="ECO:0000256" key="9">
    <source>
        <dbReference type="RuleBase" id="RU367105"/>
    </source>
</evidence>
<feature type="compositionally biased region" description="Polar residues" evidence="10">
    <location>
        <begin position="41"/>
        <end position="55"/>
    </location>
</feature>